<keyword evidence="3" id="KW-1185">Reference proteome</keyword>
<dbReference type="Gene3D" id="2.60.120.260">
    <property type="entry name" value="Galactose-binding domain-like"/>
    <property type="match status" value="1"/>
</dbReference>
<dbReference type="Gene3D" id="3.20.20.80">
    <property type="entry name" value="Glycosidases"/>
    <property type="match status" value="1"/>
</dbReference>
<dbReference type="NCBIfam" id="TIGR01409">
    <property type="entry name" value="TAT_signal_seq"/>
    <property type="match status" value="1"/>
</dbReference>
<dbReference type="InterPro" id="IPR032979">
    <property type="entry name" value="ENGase"/>
</dbReference>
<dbReference type="InterPro" id="IPR013783">
    <property type="entry name" value="Ig-like_fold"/>
</dbReference>
<dbReference type="Gene3D" id="2.60.40.10">
    <property type="entry name" value="Immunoglobulins"/>
    <property type="match status" value="1"/>
</dbReference>
<dbReference type="InterPro" id="IPR019546">
    <property type="entry name" value="TAT_signal_bac_arc"/>
</dbReference>
<dbReference type="InterPro" id="IPR006311">
    <property type="entry name" value="TAT_signal"/>
</dbReference>
<evidence type="ECO:0000259" key="1">
    <source>
        <dbReference type="Pfam" id="PF03644"/>
    </source>
</evidence>
<evidence type="ECO:0000313" key="3">
    <source>
        <dbReference type="Proteomes" id="UP001500618"/>
    </source>
</evidence>
<reference evidence="2 3" key="1">
    <citation type="journal article" date="2019" name="Int. J. Syst. Evol. Microbiol.">
        <title>The Global Catalogue of Microorganisms (GCM) 10K type strain sequencing project: providing services to taxonomists for standard genome sequencing and annotation.</title>
        <authorList>
            <consortium name="The Broad Institute Genomics Platform"/>
            <consortium name="The Broad Institute Genome Sequencing Center for Infectious Disease"/>
            <person name="Wu L."/>
            <person name="Ma J."/>
        </authorList>
    </citation>
    <scope>NUCLEOTIDE SEQUENCE [LARGE SCALE GENOMIC DNA]</scope>
    <source>
        <strain evidence="2 3">JCM 14718</strain>
    </source>
</reference>
<dbReference type="InterPro" id="IPR005201">
    <property type="entry name" value="TIM_ENGase"/>
</dbReference>
<dbReference type="RefSeq" id="WP_344315364.1">
    <property type="nucleotide sequence ID" value="NZ_BAAANY010000046.1"/>
</dbReference>
<dbReference type="Pfam" id="PF03644">
    <property type="entry name" value="Glyco_hydro_85"/>
    <property type="match status" value="1"/>
</dbReference>
<comment type="caution">
    <text evidence="2">The sequence shown here is derived from an EMBL/GenBank/DDBJ whole genome shotgun (WGS) entry which is preliminary data.</text>
</comment>
<dbReference type="EMBL" id="BAAANY010000046">
    <property type="protein sequence ID" value="GAA1721178.1"/>
    <property type="molecule type" value="Genomic_DNA"/>
</dbReference>
<dbReference type="PROSITE" id="PS51318">
    <property type="entry name" value="TAT"/>
    <property type="match status" value="1"/>
</dbReference>
<dbReference type="PANTHER" id="PTHR13246:SF1">
    <property type="entry name" value="CYTOSOLIC ENDO-BETA-N-ACETYLGLUCOSAMINIDASE"/>
    <property type="match status" value="1"/>
</dbReference>
<sequence>MSAPQARNDDEVRRGGLSRRGFLVAAGAAGLVAGMAGPAWAAEPAAAGSIAPVWPGTAGGFPGFEVDTSAKIADLLAYVPEKDPDAKFWRSRVPLAARIPALTQAQAQPALDPRTRATNLSQVYMPLTSDQARYNPSDGTDYAVTTQHADKAAEFQYVRYGTSVNVYVPRFSQYQDIFSGWPASNESITCLPNPAYVDTAHRNGVIALGAIGNPYMSAGDPHGFLAQDESGRFVVGDKLVDLAAFFGFDGYFLNFEESVPVAQVAKIMAMFGAMKARASQLGLKTFHLQWYDSLGVDGNLSYQNALTAVNEGWLLDGHCDTIFLNYWWGQPEVDSSVTQAKKAGLDLLNSAFFGIEMEGGGWQGQPPVDPTGYWAKATAPVPANGSAPAKASVAMFDAVQDTVRWSRQQAADPSVPAIAAATYDYERRFWSGAAKNPAAPVPAGANFGAANFFAERSVIGSVPFVTRFGTGQGTAFYLNGDKVGDAPWFHAGIQDLLPTWQWWTKPYAGGNGSALTVDYDHTTAFTGGNSVTISGKLGPANGTEVRLYKTAISVGGSALTASLVYQANAGSLVSLGLTFQDRAGATEWLPLSGAVRENLGRWTRATVDLGRFANRTIAALSVGVHSRTGVHDCLVRLGELIIDAPGRCRPGPKPLGFALEKSAVNSARTAAQLRLTWELDNTVWYYDILRHHPGGGCTWLGRISADAYHVSAMPRVGQEKMTSLSLLPTDFHGVPGLEATLDFRW</sequence>
<organism evidence="2 3">
    <name type="scientific">Fodinicola feengrottensis</name>
    <dbReference type="NCBI Taxonomy" id="435914"/>
    <lineage>
        <taxon>Bacteria</taxon>
        <taxon>Bacillati</taxon>
        <taxon>Actinomycetota</taxon>
        <taxon>Actinomycetes</taxon>
        <taxon>Mycobacteriales</taxon>
        <taxon>Fodinicola</taxon>
    </lineage>
</organism>
<evidence type="ECO:0000313" key="2">
    <source>
        <dbReference type="EMBL" id="GAA1721178.1"/>
    </source>
</evidence>
<proteinExistence type="predicted"/>
<gene>
    <name evidence="2" type="ORF">GCM10009765_81750</name>
</gene>
<dbReference type="PANTHER" id="PTHR13246">
    <property type="entry name" value="ENDO BETA N-ACETYLGLUCOSAMINIDASE"/>
    <property type="match status" value="1"/>
</dbReference>
<name>A0ABN2JA83_9ACTN</name>
<dbReference type="Proteomes" id="UP001500618">
    <property type="component" value="Unassembled WGS sequence"/>
</dbReference>
<accession>A0ABN2JA83</accession>
<feature type="domain" description="Cytosolic endo-beta-N-acetylglucosaminidase TIM barrel" evidence="1">
    <location>
        <begin position="161"/>
        <end position="476"/>
    </location>
</feature>
<protein>
    <recommendedName>
        <fullName evidence="1">Cytosolic endo-beta-N-acetylglucosaminidase TIM barrel domain-containing protein</fullName>
    </recommendedName>
</protein>